<dbReference type="HOGENOM" id="CLU_000288_57_0_1"/>
<accession>T1JCX6</accession>
<dbReference type="GO" id="GO:0000466">
    <property type="term" value="P:maturation of 5.8S rRNA from tricistronic rRNA transcript (SSU-rRNA, 5.8S rRNA, LSU-rRNA)"/>
    <property type="evidence" value="ECO:0007669"/>
    <property type="project" value="UniProtKB-UniRule"/>
</dbReference>
<evidence type="ECO:0000256" key="4">
    <source>
        <dbReference type="ARBA" id="ARBA00022737"/>
    </source>
</evidence>
<keyword evidence="4" id="KW-0677">Repeat</keyword>
<dbReference type="Proteomes" id="UP000014500">
    <property type="component" value="Unassembled WGS sequence"/>
</dbReference>
<dbReference type="HAMAP" id="MF_03029">
    <property type="entry name" value="WDR12"/>
    <property type="match status" value="1"/>
</dbReference>
<evidence type="ECO:0000256" key="3">
    <source>
        <dbReference type="ARBA" id="ARBA00022574"/>
    </source>
</evidence>
<dbReference type="GO" id="GO:0005730">
    <property type="term" value="C:nucleolus"/>
    <property type="evidence" value="ECO:0007669"/>
    <property type="project" value="UniProtKB-SubCell"/>
</dbReference>
<dbReference type="PROSITE" id="PS50294">
    <property type="entry name" value="WD_REPEATS_REGION"/>
    <property type="match status" value="3"/>
</dbReference>
<dbReference type="EMBL" id="JH432085">
    <property type="status" value="NOT_ANNOTATED_CDS"/>
    <property type="molecule type" value="Genomic_DNA"/>
</dbReference>
<dbReference type="Pfam" id="PF00400">
    <property type="entry name" value="WD40"/>
    <property type="match status" value="5"/>
</dbReference>
<dbReference type="InterPro" id="IPR001680">
    <property type="entry name" value="WD40_rpt"/>
</dbReference>
<organism evidence="10 11">
    <name type="scientific">Strigamia maritima</name>
    <name type="common">European centipede</name>
    <name type="synonym">Geophilus maritimus</name>
    <dbReference type="NCBI Taxonomy" id="126957"/>
    <lineage>
        <taxon>Eukaryota</taxon>
        <taxon>Metazoa</taxon>
        <taxon>Ecdysozoa</taxon>
        <taxon>Arthropoda</taxon>
        <taxon>Myriapoda</taxon>
        <taxon>Chilopoda</taxon>
        <taxon>Pleurostigmophora</taxon>
        <taxon>Geophilomorpha</taxon>
        <taxon>Linotaeniidae</taxon>
        <taxon>Strigamia</taxon>
    </lineage>
</organism>
<comment type="function">
    <text evidence="6">Required for maturation of ribosomal RNAs and formation of the large ribosomal subunit.</text>
</comment>
<evidence type="ECO:0000256" key="1">
    <source>
        <dbReference type="ARBA" id="ARBA00022517"/>
    </source>
</evidence>
<dbReference type="PANTHER" id="PTHR19855:SF11">
    <property type="entry name" value="RIBOSOME BIOGENESIS PROTEIN WDR12"/>
    <property type="match status" value="1"/>
</dbReference>
<dbReference type="EnsemblMetazoa" id="SMAR011647-RA">
    <property type="protein sequence ID" value="SMAR011647-PA"/>
    <property type="gene ID" value="SMAR011647"/>
</dbReference>
<comment type="similarity">
    <text evidence="6">Belongs to the WD repeat WDR12/YTM1 family.</text>
</comment>
<comment type="subcellular location">
    <subcellularLocation>
        <location evidence="6">Nucleus</location>
        <location evidence="6">Nucleolus</location>
    </subcellularLocation>
    <subcellularLocation>
        <location evidence="6">Nucleus</location>
        <location evidence="6">Nucleoplasm</location>
    </subcellularLocation>
</comment>
<dbReference type="AlphaFoldDB" id="T1JCX6"/>
<dbReference type="InterPro" id="IPR015943">
    <property type="entry name" value="WD40/YVTN_repeat-like_dom_sf"/>
</dbReference>
<feature type="compositionally biased region" description="Basic and acidic residues" evidence="8">
    <location>
        <begin position="255"/>
        <end position="266"/>
    </location>
</feature>
<keyword evidence="5 6" id="KW-0539">Nucleus</keyword>
<dbReference type="SUPFAM" id="SSF50978">
    <property type="entry name" value="WD40 repeat-like"/>
    <property type="match status" value="1"/>
</dbReference>
<reference evidence="10" key="2">
    <citation type="submission" date="2015-02" db="UniProtKB">
        <authorList>
            <consortium name="EnsemblMetazoa"/>
        </authorList>
    </citation>
    <scope>IDENTIFICATION</scope>
</reference>
<dbReference type="PhylomeDB" id="T1JCX6"/>
<dbReference type="PROSITE" id="PS50082">
    <property type="entry name" value="WD_REPEATS_2"/>
    <property type="match status" value="4"/>
</dbReference>
<evidence type="ECO:0000256" key="7">
    <source>
        <dbReference type="PROSITE-ProRule" id="PRU00221"/>
    </source>
</evidence>
<reference evidence="11" key="1">
    <citation type="submission" date="2011-05" db="EMBL/GenBank/DDBJ databases">
        <authorList>
            <person name="Richards S.R."/>
            <person name="Qu J."/>
            <person name="Jiang H."/>
            <person name="Jhangiani S.N."/>
            <person name="Agravi P."/>
            <person name="Goodspeed R."/>
            <person name="Gross S."/>
            <person name="Mandapat C."/>
            <person name="Jackson L."/>
            <person name="Mathew T."/>
            <person name="Pu L."/>
            <person name="Thornton R."/>
            <person name="Saada N."/>
            <person name="Wilczek-Boney K.B."/>
            <person name="Lee S."/>
            <person name="Kovar C."/>
            <person name="Wu Y."/>
            <person name="Scherer S.E."/>
            <person name="Worley K.C."/>
            <person name="Muzny D.M."/>
            <person name="Gibbs R."/>
        </authorList>
    </citation>
    <scope>NUCLEOTIDE SEQUENCE</scope>
    <source>
        <strain evidence="11">Brora</strain>
    </source>
</reference>
<feature type="repeat" description="WD" evidence="7">
    <location>
        <begin position="214"/>
        <end position="246"/>
    </location>
</feature>
<dbReference type="PROSITE" id="PS00678">
    <property type="entry name" value="WD_REPEATS_1"/>
    <property type="match status" value="1"/>
</dbReference>
<proteinExistence type="inferred from homology"/>
<feature type="repeat" description="WD" evidence="7">
    <location>
        <begin position="362"/>
        <end position="398"/>
    </location>
</feature>
<dbReference type="InterPro" id="IPR012972">
    <property type="entry name" value="NLE"/>
</dbReference>
<protein>
    <recommendedName>
        <fullName evidence="6">Ribosome biogenesis protein WDR12 homolog</fullName>
    </recommendedName>
</protein>
<feature type="repeat" description="WD" evidence="7">
    <location>
        <begin position="327"/>
        <end position="358"/>
    </location>
</feature>
<dbReference type="InterPro" id="IPR028599">
    <property type="entry name" value="WDR12/Ytm1"/>
</dbReference>
<dbReference type="CDD" id="cd00200">
    <property type="entry name" value="WD40"/>
    <property type="match status" value="1"/>
</dbReference>
<dbReference type="PANTHER" id="PTHR19855">
    <property type="entry name" value="WD40 REPEAT PROTEIN 12, 37"/>
    <property type="match status" value="1"/>
</dbReference>
<evidence type="ECO:0000313" key="10">
    <source>
        <dbReference type="EnsemblMetazoa" id="SMAR011647-PA"/>
    </source>
</evidence>
<sequence length="422" mass="47842">MANNTNKQIQVKFFTKQQRFALPCFPYSIPSNVTVVELSNLINSLLKDNVQNEADKDFDFIVADEFLRLPLGQHLESKQISAETVVEIEYVEKCAPPSPKQSLLHDDWVSAVRSNASWILTGCYDNTLHLWTLDGEHKLTIPGHLQAVKAVAWLNREGDLNELIIIKYILYLIIIIVIEIDANTLCFVSTSFDQTCMMWEWKPQTNSVDCIYICRGHANTILCVDAENTGQTFATGSWDKMIKIWSSLPDESEDTDRKRLKTEGGSHSKTRTPVMTLSGHKEAVTAVQWIGSKELCSASWDHTIRLWDVEMGGIKSEMVGTKNFIDIAYSPLNHLIVSGSTDRHVRLWDCRQNSAAVVQNVYTSHNGWITCVQWAPVDDTKFLSGSYDSLLKLWDMRSCKAPLYDLSGHKDQILCCDWSQND</sequence>
<name>T1JCX6_STRMM</name>
<evidence type="ECO:0000256" key="6">
    <source>
        <dbReference type="HAMAP-Rule" id="MF_03029"/>
    </source>
</evidence>
<keyword evidence="3 7" id="KW-0853">WD repeat</keyword>
<dbReference type="eggNOG" id="KOG0313">
    <property type="taxonomic scope" value="Eukaryota"/>
</dbReference>
<evidence type="ECO:0000256" key="2">
    <source>
        <dbReference type="ARBA" id="ARBA00022552"/>
    </source>
</evidence>
<keyword evidence="1 6" id="KW-0690">Ribosome biogenesis</keyword>
<dbReference type="InterPro" id="IPR020472">
    <property type="entry name" value="WD40_PAC1"/>
</dbReference>
<dbReference type="InterPro" id="IPR019775">
    <property type="entry name" value="WD40_repeat_CS"/>
</dbReference>
<evidence type="ECO:0000256" key="5">
    <source>
        <dbReference type="ARBA" id="ARBA00023242"/>
    </source>
</evidence>
<dbReference type="PRINTS" id="PR00320">
    <property type="entry name" value="GPROTEINBRPT"/>
</dbReference>
<keyword evidence="2 6" id="KW-0698">rRNA processing</keyword>
<evidence type="ECO:0000313" key="11">
    <source>
        <dbReference type="Proteomes" id="UP000014500"/>
    </source>
</evidence>
<feature type="region of interest" description="Disordered" evidence="8">
    <location>
        <begin position="253"/>
        <end position="273"/>
    </location>
</feature>
<dbReference type="STRING" id="126957.T1JCX6"/>
<dbReference type="GO" id="GO:0030687">
    <property type="term" value="C:preribosome, large subunit precursor"/>
    <property type="evidence" value="ECO:0007669"/>
    <property type="project" value="UniProtKB-UniRule"/>
</dbReference>
<evidence type="ECO:0000259" key="9">
    <source>
        <dbReference type="Pfam" id="PF08154"/>
    </source>
</evidence>
<dbReference type="SMART" id="SM00320">
    <property type="entry name" value="WD40"/>
    <property type="match status" value="6"/>
</dbReference>
<feature type="domain" description="NLE" evidence="9">
    <location>
        <begin position="9"/>
        <end position="75"/>
    </location>
</feature>
<dbReference type="Gene3D" id="2.130.10.10">
    <property type="entry name" value="YVTN repeat-like/Quinoprotein amine dehydrogenase"/>
    <property type="match status" value="4"/>
</dbReference>
<dbReference type="InterPro" id="IPR036322">
    <property type="entry name" value="WD40_repeat_dom_sf"/>
</dbReference>
<feature type="repeat" description="WD" evidence="7">
    <location>
        <begin position="277"/>
        <end position="310"/>
    </location>
</feature>
<dbReference type="GO" id="GO:0005654">
    <property type="term" value="C:nucleoplasm"/>
    <property type="evidence" value="ECO:0007669"/>
    <property type="project" value="UniProtKB-SubCell"/>
</dbReference>
<dbReference type="GO" id="GO:0043021">
    <property type="term" value="F:ribonucleoprotein complex binding"/>
    <property type="evidence" value="ECO:0007669"/>
    <property type="project" value="UniProtKB-UniRule"/>
</dbReference>
<dbReference type="Pfam" id="PF08154">
    <property type="entry name" value="NLE"/>
    <property type="match status" value="1"/>
</dbReference>
<dbReference type="OMA" id="DHKYVEF"/>
<evidence type="ECO:0000256" key="8">
    <source>
        <dbReference type="SAM" id="MobiDB-lite"/>
    </source>
</evidence>
<dbReference type="GO" id="GO:0000463">
    <property type="term" value="P:maturation of LSU-rRNA from tricistronic rRNA transcript (SSU-rRNA, 5.8S rRNA, LSU-rRNA)"/>
    <property type="evidence" value="ECO:0007669"/>
    <property type="project" value="UniProtKB-UniRule"/>
</dbReference>
<keyword evidence="11" id="KW-1185">Reference proteome</keyword>